<dbReference type="GO" id="GO:0005524">
    <property type="term" value="F:ATP binding"/>
    <property type="evidence" value="ECO:0007669"/>
    <property type="project" value="UniProtKB-KW"/>
</dbReference>
<dbReference type="PROSITE" id="PS51186">
    <property type="entry name" value="GNAT"/>
    <property type="match status" value="1"/>
</dbReference>
<protein>
    <submittedName>
        <fullName evidence="4">[citrate (Pro-3S)-lyase] ligase</fullName>
    </submittedName>
</protein>
<evidence type="ECO:0000256" key="2">
    <source>
        <dbReference type="ARBA" id="ARBA00022840"/>
    </source>
</evidence>
<dbReference type="AlphaFoldDB" id="A0A1X7JU69"/>
<gene>
    <name evidence="4" type="ORF">SAMN06275492_11643</name>
</gene>
<dbReference type="EMBL" id="FXBB01000016">
    <property type="protein sequence ID" value="SMG31847.1"/>
    <property type="molecule type" value="Genomic_DNA"/>
</dbReference>
<keyword evidence="5" id="KW-1185">Reference proteome</keyword>
<feature type="domain" description="N-acetyltransferase" evidence="3">
    <location>
        <begin position="1"/>
        <end position="124"/>
    </location>
</feature>
<dbReference type="SMART" id="SM00764">
    <property type="entry name" value="Citrate_ly_lig"/>
    <property type="match status" value="1"/>
</dbReference>
<name>A0A1X7JU69_9BACT</name>
<dbReference type="Proteomes" id="UP000193355">
    <property type="component" value="Unassembled WGS sequence"/>
</dbReference>
<proteinExistence type="predicted"/>
<keyword evidence="4" id="KW-0456">Lyase</keyword>
<dbReference type="SUPFAM" id="SSF52374">
    <property type="entry name" value="Nucleotidylyl transferase"/>
    <property type="match status" value="1"/>
</dbReference>
<dbReference type="InterPro" id="IPR005216">
    <property type="entry name" value="Citrate_lyase_ligase"/>
</dbReference>
<dbReference type="InterPro" id="IPR013166">
    <property type="entry name" value="Citrate_lyase_ligase_C"/>
</dbReference>
<dbReference type="Gene3D" id="3.40.50.620">
    <property type="entry name" value="HUPs"/>
    <property type="match status" value="1"/>
</dbReference>
<dbReference type="Pfam" id="PF00583">
    <property type="entry name" value="Acetyltransf_1"/>
    <property type="match status" value="1"/>
</dbReference>
<organism evidence="4 5">
    <name type="scientific">Dethiosulfovibrio salsuginis</name>
    <dbReference type="NCBI Taxonomy" id="561720"/>
    <lineage>
        <taxon>Bacteria</taxon>
        <taxon>Thermotogati</taxon>
        <taxon>Synergistota</taxon>
        <taxon>Synergistia</taxon>
        <taxon>Synergistales</taxon>
        <taxon>Dethiosulfovibrionaceae</taxon>
        <taxon>Dethiosulfovibrio</taxon>
    </lineage>
</organism>
<dbReference type="SUPFAM" id="SSF55729">
    <property type="entry name" value="Acyl-CoA N-acyltransferases (Nat)"/>
    <property type="match status" value="1"/>
</dbReference>
<dbReference type="RefSeq" id="WP_085544705.1">
    <property type="nucleotide sequence ID" value="NZ_FXBB01000016.1"/>
</dbReference>
<evidence type="ECO:0000313" key="5">
    <source>
        <dbReference type="Proteomes" id="UP000193355"/>
    </source>
</evidence>
<dbReference type="OrthoDB" id="9779753at2"/>
<dbReference type="Gene3D" id="3.40.630.30">
    <property type="match status" value="1"/>
</dbReference>
<dbReference type="InterPro" id="IPR014729">
    <property type="entry name" value="Rossmann-like_a/b/a_fold"/>
</dbReference>
<evidence type="ECO:0000256" key="1">
    <source>
        <dbReference type="ARBA" id="ARBA00022741"/>
    </source>
</evidence>
<dbReference type="InterPro" id="IPR000182">
    <property type="entry name" value="GNAT_dom"/>
</dbReference>
<dbReference type="InterPro" id="IPR016181">
    <property type="entry name" value="Acyl_CoA_acyltransferase"/>
</dbReference>
<keyword evidence="2" id="KW-0067">ATP-binding</keyword>
<reference evidence="5" key="1">
    <citation type="submission" date="2017-04" db="EMBL/GenBank/DDBJ databases">
        <authorList>
            <person name="Varghese N."/>
            <person name="Submissions S."/>
        </authorList>
    </citation>
    <scope>NUCLEOTIDE SEQUENCE [LARGE SCALE GENOMIC DNA]</scope>
    <source>
        <strain evidence="5">USBA 82</strain>
    </source>
</reference>
<dbReference type="GO" id="GO:0016829">
    <property type="term" value="F:lyase activity"/>
    <property type="evidence" value="ECO:0007669"/>
    <property type="project" value="UniProtKB-KW"/>
</dbReference>
<dbReference type="GO" id="GO:0016747">
    <property type="term" value="F:acyltransferase activity, transferring groups other than amino-acyl groups"/>
    <property type="evidence" value="ECO:0007669"/>
    <property type="project" value="InterPro"/>
</dbReference>
<dbReference type="PANTHER" id="PTHR40599">
    <property type="entry name" value="[CITRATE [PRO-3S]-LYASE] LIGASE"/>
    <property type="match status" value="1"/>
</dbReference>
<sequence length="329" mass="35997">MTELRELVLSSELEDRRELLLARGLSVPIGEGTMLGAFEGDRLVGTGSLIGSVIQGVAVEPELEGEGVAVSLISSLISRAVSLGMGHLFLFTKPSEERSFCHMGFSPVVSVEGASLLEWGRPGIEDFRSSLRAMAPGRPCGAVVVNCNPFTLGHRWLIERASQGAEEVFVMVVEEDRSVFPFADRFRLVKEGVADLSNVRVIPSGPYVISSATFPTYFTKGGEASSVHASLDLKLFATRIAPPLWVVRRFVGSEPICPLTGVYNRIMKETLPPLGIEVVELRRIESGEQVVSASLVRELLSRGEMEQVRKLVPDVTWAYLVERAKKIKE</sequence>
<keyword evidence="1" id="KW-0547">Nucleotide-binding</keyword>
<keyword evidence="4" id="KW-0436">Ligase</keyword>
<dbReference type="GO" id="GO:0008771">
    <property type="term" value="F:[citrate (pro-3S)-lyase] ligase activity"/>
    <property type="evidence" value="ECO:0007669"/>
    <property type="project" value="InterPro"/>
</dbReference>
<accession>A0A1X7JU69</accession>
<evidence type="ECO:0000313" key="4">
    <source>
        <dbReference type="EMBL" id="SMG31847.1"/>
    </source>
</evidence>
<dbReference type="NCBIfam" id="TIGR00124">
    <property type="entry name" value="cit_ly_ligase"/>
    <property type="match status" value="1"/>
</dbReference>
<dbReference type="PANTHER" id="PTHR40599:SF1">
    <property type="entry name" value="[CITRATE [PRO-3S]-LYASE] LIGASE"/>
    <property type="match status" value="1"/>
</dbReference>
<dbReference type="STRING" id="561720.SAMN06275492_11643"/>
<evidence type="ECO:0000259" key="3">
    <source>
        <dbReference type="PROSITE" id="PS51186"/>
    </source>
</evidence>
<dbReference type="Pfam" id="PF08218">
    <property type="entry name" value="Citrate_ly_lig"/>
    <property type="match status" value="1"/>
</dbReference>